<dbReference type="EMBL" id="CP007268">
    <property type="protein sequence ID" value="AHK80669.1"/>
    <property type="molecule type" value="Genomic_DNA"/>
</dbReference>
<evidence type="ECO:0000313" key="2">
    <source>
        <dbReference type="Proteomes" id="UP000019442"/>
    </source>
</evidence>
<organism evidence="1 2">
    <name type="scientific">Ectothiorhodospira haloalkaliphila</name>
    <dbReference type="NCBI Taxonomy" id="421628"/>
    <lineage>
        <taxon>Bacteria</taxon>
        <taxon>Pseudomonadati</taxon>
        <taxon>Pseudomonadota</taxon>
        <taxon>Gammaproteobacteria</taxon>
        <taxon>Chromatiales</taxon>
        <taxon>Ectothiorhodospiraceae</taxon>
        <taxon>Ectothiorhodospira</taxon>
    </lineage>
</organism>
<proteinExistence type="predicted"/>
<dbReference type="HOGENOM" id="CLU_2682687_0_0_6"/>
<dbReference type="Proteomes" id="UP000019442">
    <property type="component" value="Chromosome"/>
</dbReference>
<reference evidence="2" key="2">
    <citation type="submission" date="2014-02" db="EMBL/GenBank/DDBJ databases">
        <title>Draft Genome Sequence of extremely halophilic bacteria Halorhodospira halochloris.</title>
        <authorList>
            <person name="Singh K.S."/>
        </authorList>
    </citation>
    <scope>NUCLEOTIDE SEQUENCE [LARGE SCALE GENOMIC DNA]</scope>
    <source>
        <strain evidence="2">A</strain>
    </source>
</reference>
<sequence length="74" mass="8118">MNQDAVYQGGRSMTKQEAEYVLTGGRSDYLPWAVVEQAKQTLGVDGPMDEQESVEAILARTRAQVRALETQGMG</sequence>
<keyword evidence="2" id="KW-1185">Reference proteome</keyword>
<dbReference type="RefSeq" id="WP_025281507.1">
    <property type="nucleotide sequence ID" value="NZ_CP007268.1"/>
</dbReference>
<accession>W8KLM5</accession>
<dbReference type="AlphaFoldDB" id="W8KLM5"/>
<evidence type="ECO:0000313" key="1">
    <source>
        <dbReference type="EMBL" id="AHK80669.1"/>
    </source>
</evidence>
<name>W8KLM5_9GAMM</name>
<protein>
    <submittedName>
        <fullName evidence="1">Uncharacterized protein</fullName>
    </submittedName>
</protein>
<dbReference type="KEGG" id="hhc:M911_07810"/>
<reference evidence="1 2" key="1">
    <citation type="journal article" date="2014" name="J Genomics">
        <title>Draft Genome Sequence of the Extremely Halophilic Phototrophic Purple Sulfur Bacterium Halorhodospira halochloris.</title>
        <authorList>
            <person name="Singh K.S."/>
            <person name="Kirksey J."/>
            <person name="Hoff W.D."/>
            <person name="Deole R."/>
        </authorList>
    </citation>
    <scope>NUCLEOTIDE SEQUENCE [LARGE SCALE GENOMIC DNA]</scope>
    <source>
        <strain evidence="1 2">A</strain>
    </source>
</reference>
<gene>
    <name evidence="1" type="ORF">M911_07810</name>
</gene>